<name>A0A9P5YBJ6_9AGAR</name>
<keyword evidence="3" id="KW-1185">Reference proteome</keyword>
<proteinExistence type="predicted"/>
<evidence type="ECO:0000313" key="2">
    <source>
        <dbReference type="EMBL" id="KAF9465659.1"/>
    </source>
</evidence>
<feature type="region of interest" description="Disordered" evidence="1">
    <location>
        <begin position="1"/>
        <end position="71"/>
    </location>
</feature>
<comment type="caution">
    <text evidence="2">The sequence shown here is derived from an EMBL/GenBank/DDBJ whole genome shotgun (WGS) entry which is preliminary data.</text>
</comment>
<sequence length="71" mass="7204">MNAIRSPARTAGAALQLQMHLPSPPRSRSGSLSTTAPTQDPYGNIGIGNLASEGTSLVGRMRSGSVGGALR</sequence>
<evidence type="ECO:0000313" key="3">
    <source>
        <dbReference type="Proteomes" id="UP000807353"/>
    </source>
</evidence>
<dbReference type="EMBL" id="MU150246">
    <property type="protein sequence ID" value="KAF9465659.1"/>
    <property type="molecule type" value="Genomic_DNA"/>
</dbReference>
<protein>
    <submittedName>
        <fullName evidence="2">Uncharacterized protein</fullName>
    </submittedName>
</protein>
<gene>
    <name evidence="2" type="ORF">BDZ94DRAFT_1253619</name>
</gene>
<organism evidence="2 3">
    <name type="scientific">Collybia nuda</name>
    <dbReference type="NCBI Taxonomy" id="64659"/>
    <lineage>
        <taxon>Eukaryota</taxon>
        <taxon>Fungi</taxon>
        <taxon>Dikarya</taxon>
        <taxon>Basidiomycota</taxon>
        <taxon>Agaricomycotina</taxon>
        <taxon>Agaricomycetes</taxon>
        <taxon>Agaricomycetidae</taxon>
        <taxon>Agaricales</taxon>
        <taxon>Tricholomatineae</taxon>
        <taxon>Clitocybaceae</taxon>
        <taxon>Collybia</taxon>
    </lineage>
</organism>
<evidence type="ECO:0000256" key="1">
    <source>
        <dbReference type="SAM" id="MobiDB-lite"/>
    </source>
</evidence>
<reference evidence="2" key="1">
    <citation type="submission" date="2020-11" db="EMBL/GenBank/DDBJ databases">
        <authorList>
            <consortium name="DOE Joint Genome Institute"/>
            <person name="Ahrendt S."/>
            <person name="Riley R."/>
            <person name="Andreopoulos W."/>
            <person name="Labutti K."/>
            <person name="Pangilinan J."/>
            <person name="Ruiz-Duenas F.J."/>
            <person name="Barrasa J.M."/>
            <person name="Sanchez-Garcia M."/>
            <person name="Camarero S."/>
            <person name="Miyauchi S."/>
            <person name="Serrano A."/>
            <person name="Linde D."/>
            <person name="Babiker R."/>
            <person name="Drula E."/>
            <person name="Ayuso-Fernandez I."/>
            <person name="Pacheco R."/>
            <person name="Padilla G."/>
            <person name="Ferreira P."/>
            <person name="Barriuso J."/>
            <person name="Kellner H."/>
            <person name="Castanera R."/>
            <person name="Alfaro M."/>
            <person name="Ramirez L."/>
            <person name="Pisabarro A.G."/>
            <person name="Kuo A."/>
            <person name="Tritt A."/>
            <person name="Lipzen A."/>
            <person name="He G."/>
            <person name="Yan M."/>
            <person name="Ng V."/>
            <person name="Cullen D."/>
            <person name="Martin F."/>
            <person name="Rosso M.-N."/>
            <person name="Henrissat B."/>
            <person name="Hibbett D."/>
            <person name="Martinez A.T."/>
            <person name="Grigoriev I.V."/>
        </authorList>
    </citation>
    <scope>NUCLEOTIDE SEQUENCE</scope>
    <source>
        <strain evidence="2">CBS 247.69</strain>
    </source>
</reference>
<dbReference type="Proteomes" id="UP000807353">
    <property type="component" value="Unassembled WGS sequence"/>
</dbReference>
<dbReference type="OrthoDB" id="3062963at2759"/>
<dbReference type="AlphaFoldDB" id="A0A9P5YBJ6"/>
<accession>A0A9P5YBJ6</accession>